<keyword evidence="3" id="KW-1185">Reference proteome</keyword>
<dbReference type="EMBL" id="JAZGQO010000010">
    <property type="protein sequence ID" value="KAK6175643.1"/>
    <property type="molecule type" value="Genomic_DNA"/>
</dbReference>
<proteinExistence type="predicted"/>
<organism evidence="2 3">
    <name type="scientific">Patella caerulea</name>
    <name type="common">Rayed Mediterranean limpet</name>
    <dbReference type="NCBI Taxonomy" id="87958"/>
    <lineage>
        <taxon>Eukaryota</taxon>
        <taxon>Metazoa</taxon>
        <taxon>Spiralia</taxon>
        <taxon>Lophotrochozoa</taxon>
        <taxon>Mollusca</taxon>
        <taxon>Gastropoda</taxon>
        <taxon>Patellogastropoda</taxon>
        <taxon>Patelloidea</taxon>
        <taxon>Patellidae</taxon>
        <taxon>Patella</taxon>
    </lineage>
</organism>
<feature type="compositionally biased region" description="Basic and acidic residues" evidence="1">
    <location>
        <begin position="33"/>
        <end position="53"/>
    </location>
</feature>
<name>A0AAN8JKH9_PATCE</name>
<dbReference type="AlphaFoldDB" id="A0AAN8JKH9"/>
<reference evidence="2 3" key="1">
    <citation type="submission" date="2024-01" db="EMBL/GenBank/DDBJ databases">
        <title>The genome of the rayed Mediterranean limpet Patella caerulea (Linnaeus, 1758).</title>
        <authorList>
            <person name="Anh-Thu Weber A."/>
            <person name="Halstead-Nussloch G."/>
        </authorList>
    </citation>
    <scope>NUCLEOTIDE SEQUENCE [LARGE SCALE GENOMIC DNA]</scope>
    <source>
        <strain evidence="2">AATW-2023a</strain>
        <tissue evidence="2">Whole specimen</tissue>
    </source>
</reference>
<evidence type="ECO:0000313" key="2">
    <source>
        <dbReference type="EMBL" id="KAK6175643.1"/>
    </source>
</evidence>
<dbReference type="Proteomes" id="UP001347796">
    <property type="component" value="Unassembled WGS sequence"/>
</dbReference>
<sequence>MKAKKSLKDKMKKKKIPRNLKNSAQNFKKHVGDKHFKENRHDSGNKKVFGGDKKNKKATTTSKGQRQKNK</sequence>
<comment type="caution">
    <text evidence="2">The sequence shown here is derived from an EMBL/GenBank/DDBJ whole genome shotgun (WGS) entry which is preliminary data.</text>
</comment>
<evidence type="ECO:0000313" key="3">
    <source>
        <dbReference type="Proteomes" id="UP001347796"/>
    </source>
</evidence>
<evidence type="ECO:0000256" key="1">
    <source>
        <dbReference type="SAM" id="MobiDB-lite"/>
    </source>
</evidence>
<protein>
    <submittedName>
        <fullName evidence="2">Uncharacterized protein</fullName>
    </submittedName>
</protein>
<gene>
    <name evidence="2" type="ORF">SNE40_014054</name>
</gene>
<feature type="region of interest" description="Disordered" evidence="1">
    <location>
        <begin position="1"/>
        <end position="70"/>
    </location>
</feature>
<feature type="compositionally biased region" description="Basic residues" evidence="1">
    <location>
        <begin position="1"/>
        <end position="18"/>
    </location>
</feature>
<accession>A0AAN8JKH9</accession>